<evidence type="ECO:0000313" key="2">
    <source>
        <dbReference type="EMBL" id="KAF0901411.1"/>
    </source>
</evidence>
<dbReference type="EMBL" id="SPHZ02000008">
    <property type="protein sequence ID" value="KAF0901411.1"/>
    <property type="molecule type" value="Genomic_DNA"/>
</dbReference>
<feature type="region of interest" description="Disordered" evidence="1">
    <location>
        <begin position="55"/>
        <end position="156"/>
    </location>
</feature>
<proteinExistence type="predicted"/>
<feature type="compositionally biased region" description="Acidic residues" evidence="1">
    <location>
        <begin position="127"/>
        <end position="141"/>
    </location>
</feature>
<protein>
    <submittedName>
        <fullName evidence="2">Uncharacterized protein</fullName>
    </submittedName>
</protein>
<evidence type="ECO:0000256" key="1">
    <source>
        <dbReference type="SAM" id="MobiDB-lite"/>
    </source>
</evidence>
<keyword evidence="3" id="KW-1185">Reference proteome</keyword>
<accession>A0A6G1CMV9</accession>
<organism evidence="2 3">
    <name type="scientific">Oryza meyeriana var. granulata</name>
    <dbReference type="NCBI Taxonomy" id="110450"/>
    <lineage>
        <taxon>Eukaryota</taxon>
        <taxon>Viridiplantae</taxon>
        <taxon>Streptophyta</taxon>
        <taxon>Embryophyta</taxon>
        <taxon>Tracheophyta</taxon>
        <taxon>Spermatophyta</taxon>
        <taxon>Magnoliopsida</taxon>
        <taxon>Liliopsida</taxon>
        <taxon>Poales</taxon>
        <taxon>Poaceae</taxon>
        <taxon>BOP clade</taxon>
        <taxon>Oryzoideae</taxon>
        <taxon>Oryzeae</taxon>
        <taxon>Oryzinae</taxon>
        <taxon>Oryza</taxon>
        <taxon>Oryza meyeriana</taxon>
    </lineage>
</organism>
<comment type="caution">
    <text evidence="2">The sequence shown here is derived from an EMBL/GenBank/DDBJ whole genome shotgun (WGS) entry which is preliminary data.</text>
</comment>
<name>A0A6G1CMV9_9ORYZ</name>
<reference evidence="2 3" key="1">
    <citation type="submission" date="2019-11" db="EMBL/GenBank/DDBJ databases">
        <title>Whole genome sequence of Oryza granulata.</title>
        <authorList>
            <person name="Li W."/>
        </authorList>
    </citation>
    <scope>NUCLEOTIDE SEQUENCE [LARGE SCALE GENOMIC DNA]</scope>
    <source>
        <strain evidence="3">cv. Menghai</strain>
        <tissue evidence="2">Leaf</tissue>
    </source>
</reference>
<gene>
    <name evidence="2" type="ORF">E2562_000292</name>
</gene>
<sequence length="156" mass="15869">MPTSVGRAAPSSASVERLTPLTGATEEGLVTAGEVMLAFIVLPTSEDDTAAATEVSSTAFADVDEVAGRPTPLTGATEDHPPTEEDPASTTKGDTIAPAEVSASAFPDVDEVAGRPTPLTGATEDCTPAEEDPASTTEDDTTAPSETLIYLSRAYV</sequence>
<feature type="region of interest" description="Disordered" evidence="1">
    <location>
        <begin position="1"/>
        <end position="23"/>
    </location>
</feature>
<evidence type="ECO:0000313" key="3">
    <source>
        <dbReference type="Proteomes" id="UP000479710"/>
    </source>
</evidence>
<dbReference type="AlphaFoldDB" id="A0A6G1CMV9"/>
<dbReference type="Proteomes" id="UP000479710">
    <property type="component" value="Unassembled WGS sequence"/>
</dbReference>